<keyword evidence="1" id="KW-0812">Transmembrane</keyword>
<name>A0A926QJU1_9BACL</name>
<accession>A0A926QJU1</accession>
<organism evidence="2 3">
    <name type="scientific">Paenibacillus sedimenti</name>
    <dbReference type="NCBI Taxonomy" id="2770274"/>
    <lineage>
        <taxon>Bacteria</taxon>
        <taxon>Bacillati</taxon>
        <taxon>Bacillota</taxon>
        <taxon>Bacilli</taxon>
        <taxon>Bacillales</taxon>
        <taxon>Paenibacillaceae</taxon>
        <taxon>Paenibacillus</taxon>
    </lineage>
</organism>
<gene>
    <name evidence="2" type="ORF">ICC18_17360</name>
</gene>
<protein>
    <submittedName>
        <fullName evidence="2">Uncharacterized protein</fullName>
    </submittedName>
</protein>
<keyword evidence="1" id="KW-1133">Transmembrane helix</keyword>
<dbReference type="EMBL" id="JACVVD010000005">
    <property type="protein sequence ID" value="MBD0381895.1"/>
    <property type="molecule type" value="Genomic_DNA"/>
</dbReference>
<proteinExistence type="predicted"/>
<comment type="caution">
    <text evidence="2">The sequence shown here is derived from an EMBL/GenBank/DDBJ whole genome shotgun (WGS) entry which is preliminary data.</text>
</comment>
<feature type="transmembrane region" description="Helical" evidence="1">
    <location>
        <begin position="39"/>
        <end position="65"/>
    </location>
</feature>
<dbReference type="RefSeq" id="WP_188175674.1">
    <property type="nucleotide sequence ID" value="NZ_JACVVD010000005.1"/>
</dbReference>
<dbReference type="AlphaFoldDB" id="A0A926QJU1"/>
<sequence>MLVLYTLIPSDFHWHISQQVQTGAPLLLFPIRVPTGAQAFWFMLSFLFGYCIVFSFKFFIGLLAFSPR</sequence>
<evidence type="ECO:0000256" key="1">
    <source>
        <dbReference type="SAM" id="Phobius"/>
    </source>
</evidence>
<evidence type="ECO:0000313" key="2">
    <source>
        <dbReference type="EMBL" id="MBD0381895.1"/>
    </source>
</evidence>
<keyword evidence="1" id="KW-0472">Membrane</keyword>
<evidence type="ECO:0000313" key="3">
    <source>
        <dbReference type="Proteomes" id="UP000650466"/>
    </source>
</evidence>
<reference evidence="2" key="1">
    <citation type="submission" date="2020-09" db="EMBL/GenBank/DDBJ databases">
        <title>Draft Genome Sequence of Paenibacillus sp. WST5.</title>
        <authorList>
            <person name="Bao Z."/>
        </authorList>
    </citation>
    <scope>NUCLEOTIDE SEQUENCE</scope>
    <source>
        <strain evidence="2">WST5</strain>
    </source>
</reference>
<keyword evidence="3" id="KW-1185">Reference proteome</keyword>
<dbReference type="Proteomes" id="UP000650466">
    <property type="component" value="Unassembled WGS sequence"/>
</dbReference>